<evidence type="ECO:0000313" key="2">
    <source>
        <dbReference type="Proteomes" id="UP000178344"/>
    </source>
</evidence>
<reference evidence="1 2" key="1">
    <citation type="journal article" date="2016" name="Nat. Commun.">
        <title>Thousands of microbial genomes shed light on interconnected biogeochemical processes in an aquifer system.</title>
        <authorList>
            <person name="Anantharaman K."/>
            <person name="Brown C.T."/>
            <person name="Hug L.A."/>
            <person name="Sharon I."/>
            <person name="Castelle C.J."/>
            <person name="Probst A.J."/>
            <person name="Thomas B.C."/>
            <person name="Singh A."/>
            <person name="Wilkins M.J."/>
            <person name="Karaoz U."/>
            <person name="Brodie E.L."/>
            <person name="Williams K.H."/>
            <person name="Hubbard S.S."/>
            <person name="Banfield J.F."/>
        </authorList>
    </citation>
    <scope>NUCLEOTIDE SEQUENCE [LARGE SCALE GENOMIC DNA]</scope>
</reference>
<dbReference type="Gene3D" id="3.40.50.450">
    <property type="match status" value="1"/>
</dbReference>
<name>A0A1F6CDG9_9BACT</name>
<comment type="caution">
    <text evidence="1">The sequence shown here is derived from an EMBL/GenBank/DDBJ whole genome shotgun (WGS) entry which is preliminary data.</text>
</comment>
<dbReference type="Proteomes" id="UP000178344">
    <property type="component" value="Unassembled WGS sequence"/>
</dbReference>
<gene>
    <name evidence="1" type="ORF">A2671_00100</name>
</gene>
<protein>
    <recommendedName>
        <fullName evidence="3">Nucleoside 2-deoxyribosyltransferase</fullName>
    </recommendedName>
</protein>
<evidence type="ECO:0008006" key="3">
    <source>
        <dbReference type="Google" id="ProtNLM"/>
    </source>
</evidence>
<dbReference type="EMBL" id="MFKQ01000015">
    <property type="protein sequence ID" value="OGG47295.1"/>
    <property type="molecule type" value="Genomic_DNA"/>
</dbReference>
<evidence type="ECO:0000313" key="1">
    <source>
        <dbReference type="EMBL" id="OGG47295.1"/>
    </source>
</evidence>
<sequence>MQILVPKTFVYPFGAERRPLFFIAGPIRGGGDWQQRMCRVLEELAPNCFVACPSRWGDSHPLSSKFVSGDDNKFPRQLNWERQYLEFAGTAPYPGCIIFWLPVQREARAVSDGPYAQDTYGELGEWRGRLMRSPFSVRVVVGAEKFFPGLDVIERNFTLALKQPFPIYGTMEETARQAVEVARKSC</sequence>
<dbReference type="AlphaFoldDB" id="A0A1F6CDG9"/>
<accession>A0A1F6CDG9</accession>
<proteinExistence type="predicted"/>
<organism evidence="1 2">
    <name type="scientific">Candidatus Kaiserbacteria bacterium RIFCSPHIGHO2_01_FULL_49_13</name>
    <dbReference type="NCBI Taxonomy" id="1798477"/>
    <lineage>
        <taxon>Bacteria</taxon>
        <taxon>Candidatus Kaiseribacteriota</taxon>
    </lineage>
</organism>